<dbReference type="InterPro" id="IPR000725">
    <property type="entry name" value="Olfact_rcpt"/>
</dbReference>
<evidence type="ECO:0000256" key="6">
    <source>
        <dbReference type="ARBA" id="ARBA00023136"/>
    </source>
</evidence>
<protein>
    <recommendedName>
        <fullName evidence="8">G-protein coupled receptors family 1 profile domain-containing protein</fullName>
    </recommendedName>
</protein>
<dbReference type="AlphaFoldDB" id="A0AA40LJS6"/>
<evidence type="ECO:0000313" key="10">
    <source>
        <dbReference type="Proteomes" id="UP001177744"/>
    </source>
</evidence>
<dbReference type="InterPro" id="IPR017452">
    <property type="entry name" value="GPCR_Rhodpsn_7TM"/>
</dbReference>
<dbReference type="GO" id="GO:0005886">
    <property type="term" value="C:plasma membrane"/>
    <property type="evidence" value="ECO:0007669"/>
    <property type="project" value="TreeGrafter"/>
</dbReference>
<evidence type="ECO:0000259" key="8">
    <source>
        <dbReference type="PROSITE" id="PS50262"/>
    </source>
</evidence>
<keyword evidence="10" id="KW-1185">Reference proteome</keyword>
<dbReference type="InterPro" id="IPR050402">
    <property type="entry name" value="OR51/52/56-like"/>
</dbReference>
<dbReference type="PANTHER" id="PTHR26450">
    <property type="entry name" value="OLFACTORY RECEPTOR 56B1-RELATED"/>
    <property type="match status" value="1"/>
</dbReference>
<name>A0AA40LJS6_CNENI</name>
<sequence>MGRDPPQCPLPALWPTVPFKEQGEVEKDPERWGPVLGTSNRCEWRLWRWLGASSGKADIHIKGILLAMALDRYVAICNPLRHATIFTHQLLTKIGVGVTLRGALLVAPCLILIKCRLKYYWTTVVSHSYCEHMAIVKLAAEDIRINKIYAVVVPWLVVQAAGTTAAPQMRSSACGCCSLDRGELLEWLLLFGWVWAAYVAAVPEMQAGCS</sequence>
<evidence type="ECO:0000313" key="9">
    <source>
        <dbReference type="EMBL" id="KAK1336031.1"/>
    </source>
</evidence>
<dbReference type="Proteomes" id="UP001177744">
    <property type="component" value="Unassembled WGS sequence"/>
</dbReference>
<evidence type="ECO:0000256" key="5">
    <source>
        <dbReference type="ARBA" id="ARBA00022989"/>
    </source>
</evidence>
<comment type="caution">
    <text evidence="9">The sequence shown here is derived from an EMBL/GenBank/DDBJ whole genome shotgun (WGS) entry which is preliminary data.</text>
</comment>
<dbReference type="Pfam" id="PF13853">
    <property type="entry name" value="7tm_4"/>
    <property type="match status" value="1"/>
</dbReference>
<keyword evidence="7" id="KW-0807">Transducer</keyword>
<keyword evidence="4" id="KW-0552">Olfaction</keyword>
<dbReference type="PANTHER" id="PTHR26450:SF121">
    <property type="entry name" value="OLFACTORY RECEPTOR 52A4"/>
    <property type="match status" value="1"/>
</dbReference>
<dbReference type="EMBL" id="JAULJE010000013">
    <property type="protein sequence ID" value="KAK1336031.1"/>
    <property type="molecule type" value="Genomic_DNA"/>
</dbReference>
<keyword evidence="5" id="KW-1133">Transmembrane helix</keyword>
<organism evidence="9 10">
    <name type="scientific">Cnephaeus nilssonii</name>
    <name type="common">Northern bat</name>
    <name type="synonym">Eptesicus nilssonii</name>
    <dbReference type="NCBI Taxonomy" id="3371016"/>
    <lineage>
        <taxon>Eukaryota</taxon>
        <taxon>Metazoa</taxon>
        <taxon>Chordata</taxon>
        <taxon>Craniata</taxon>
        <taxon>Vertebrata</taxon>
        <taxon>Euteleostomi</taxon>
        <taxon>Mammalia</taxon>
        <taxon>Eutheria</taxon>
        <taxon>Laurasiatheria</taxon>
        <taxon>Chiroptera</taxon>
        <taxon>Yangochiroptera</taxon>
        <taxon>Vespertilionidae</taxon>
        <taxon>Cnephaeus</taxon>
    </lineage>
</organism>
<evidence type="ECO:0000256" key="3">
    <source>
        <dbReference type="ARBA" id="ARBA00022692"/>
    </source>
</evidence>
<dbReference type="PROSITE" id="PS50262">
    <property type="entry name" value="G_PROTEIN_RECEP_F1_2"/>
    <property type="match status" value="1"/>
</dbReference>
<feature type="domain" description="G-protein coupled receptors family 1 profile" evidence="8">
    <location>
        <begin position="64"/>
        <end position="158"/>
    </location>
</feature>
<accession>A0AA40LJS6</accession>
<keyword evidence="2" id="KW-0716">Sensory transduction</keyword>
<dbReference type="GO" id="GO:0004984">
    <property type="term" value="F:olfactory receptor activity"/>
    <property type="evidence" value="ECO:0007669"/>
    <property type="project" value="InterPro"/>
</dbReference>
<keyword evidence="3" id="KW-0812">Transmembrane</keyword>
<reference evidence="9" key="1">
    <citation type="submission" date="2023-06" db="EMBL/GenBank/DDBJ databases">
        <title>Reference genome for the Northern bat (Eptesicus nilssonii), a most northern bat species.</title>
        <authorList>
            <person name="Laine V.N."/>
            <person name="Pulliainen A.T."/>
            <person name="Lilley T.M."/>
        </authorList>
    </citation>
    <scope>NUCLEOTIDE SEQUENCE</scope>
    <source>
        <strain evidence="9">BLF_Eptnil</strain>
        <tissue evidence="9">Kidney</tissue>
    </source>
</reference>
<proteinExistence type="predicted"/>
<evidence type="ECO:0000256" key="1">
    <source>
        <dbReference type="ARBA" id="ARBA00004141"/>
    </source>
</evidence>
<dbReference type="Gene3D" id="1.20.1070.10">
    <property type="entry name" value="Rhodopsin 7-helix transmembrane proteins"/>
    <property type="match status" value="1"/>
</dbReference>
<gene>
    <name evidence="9" type="ORF">QTO34_003831</name>
</gene>
<dbReference type="SUPFAM" id="SSF81321">
    <property type="entry name" value="Family A G protein-coupled receptor-like"/>
    <property type="match status" value="1"/>
</dbReference>
<evidence type="ECO:0000256" key="4">
    <source>
        <dbReference type="ARBA" id="ARBA00022725"/>
    </source>
</evidence>
<comment type="subcellular location">
    <subcellularLocation>
        <location evidence="1">Membrane</location>
        <topology evidence="1">Multi-pass membrane protein</topology>
    </subcellularLocation>
</comment>
<dbReference type="GO" id="GO:0007186">
    <property type="term" value="P:G protein-coupled receptor signaling pathway"/>
    <property type="evidence" value="ECO:0007669"/>
    <property type="project" value="InterPro"/>
</dbReference>
<evidence type="ECO:0000256" key="2">
    <source>
        <dbReference type="ARBA" id="ARBA00022606"/>
    </source>
</evidence>
<evidence type="ECO:0000256" key="7">
    <source>
        <dbReference type="ARBA" id="ARBA00023224"/>
    </source>
</evidence>
<keyword evidence="6" id="KW-0472">Membrane</keyword>